<feature type="signal peptide" evidence="1">
    <location>
        <begin position="1"/>
        <end position="22"/>
    </location>
</feature>
<evidence type="ECO:0000313" key="2">
    <source>
        <dbReference type="EMBL" id="MXU91754.1"/>
    </source>
</evidence>
<keyword evidence="1" id="KW-0732">Signal</keyword>
<sequence>MFSSSFPLSACSLSLAWQASFSCSSFDCRCAISCSKRDIRNLRFSSRALLRCSRTRCCSFFSIARLTRDTDTCVCLMARSVVIILLKVFTVQEFLTMEGSEYKTSKVLWPGWSVFGPLTTQSAGP</sequence>
<protein>
    <submittedName>
        <fullName evidence="2">Putative secreted protein</fullName>
    </submittedName>
</protein>
<accession>A0A6B0UQH5</accession>
<proteinExistence type="predicted"/>
<dbReference type="EMBL" id="GIFC01009671">
    <property type="protein sequence ID" value="MXU91754.1"/>
    <property type="molecule type" value="Transcribed_RNA"/>
</dbReference>
<reference evidence="2" key="1">
    <citation type="submission" date="2019-12" db="EMBL/GenBank/DDBJ databases">
        <title>An insight into the sialome of adult female Ixodes ricinus ticks feeding for 6 days.</title>
        <authorList>
            <person name="Perner J."/>
            <person name="Ribeiro J.M.C."/>
        </authorList>
    </citation>
    <scope>NUCLEOTIDE SEQUENCE</scope>
    <source>
        <strain evidence="2">Semi-engorged</strain>
        <tissue evidence="2">Salivary glands</tissue>
    </source>
</reference>
<evidence type="ECO:0000256" key="1">
    <source>
        <dbReference type="SAM" id="SignalP"/>
    </source>
</evidence>
<feature type="chain" id="PRO_5025465189" evidence="1">
    <location>
        <begin position="23"/>
        <end position="125"/>
    </location>
</feature>
<organism evidence="2">
    <name type="scientific">Ixodes ricinus</name>
    <name type="common">Common tick</name>
    <name type="synonym">Acarus ricinus</name>
    <dbReference type="NCBI Taxonomy" id="34613"/>
    <lineage>
        <taxon>Eukaryota</taxon>
        <taxon>Metazoa</taxon>
        <taxon>Ecdysozoa</taxon>
        <taxon>Arthropoda</taxon>
        <taxon>Chelicerata</taxon>
        <taxon>Arachnida</taxon>
        <taxon>Acari</taxon>
        <taxon>Parasitiformes</taxon>
        <taxon>Ixodida</taxon>
        <taxon>Ixodoidea</taxon>
        <taxon>Ixodidae</taxon>
        <taxon>Ixodinae</taxon>
        <taxon>Ixodes</taxon>
    </lineage>
</organism>
<dbReference type="AlphaFoldDB" id="A0A6B0UQH5"/>
<name>A0A6B0UQH5_IXORI</name>